<evidence type="ECO:0000313" key="2">
    <source>
        <dbReference type="EMBL" id="WCR01663.1"/>
    </source>
</evidence>
<evidence type="ECO:0000313" key="4">
    <source>
        <dbReference type="Proteomes" id="UP001215549"/>
    </source>
</evidence>
<sequence>MTPNLTFHKPHEAHETGRILAFCHKAYIGRINPLGDGRATWELDRSDHRGTAKSVQAAEAALAEAFGQWMATAGLVQT</sequence>
<organism evidence="1 3">
    <name type="scientific">Paracoccus saliphilus</name>
    <dbReference type="NCBI Taxonomy" id="405559"/>
    <lineage>
        <taxon>Bacteria</taxon>
        <taxon>Pseudomonadati</taxon>
        <taxon>Pseudomonadota</taxon>
        <taxon>Alphaproteobacteria</taxon>
        <taxon>Rhodobacterales</taxon>
        <taxon>Paracoccaceae</taxon>
        <taxon>Paracoccus</taxon>
    </lineage>
</organism>
<dbReference type="RefSeq" id="WP_076526960.1">
    <property type="nucleotide sequence ID" value="NZ_CP067140.1"/>
</dbReference>
<evidence type="ECO:0000313" key="3">
    <source>
        <dbReference type="Proteomes" id="UP000186216"/>
    </source>
</evidence>
<dbReference type="EMBL" id="CP067140">
    <property type="protein sequence ID" value="WCR01663.1"/>
    <property type="molecule type" value="Genomic_DNA"/>
</dbReference>
<keyword evidence="4" id="KW-1185">Reference proteome</keyword>
<dbReference type="AlphaFoldDB" id="A0AA45W5X8"/>
<reference evidence="2 4" key="2">
    <citation type="submission" date="2021-01" db="EMBL/GenBank/DDBJ databases">
        <title>Biogeographic distribution of Paracoccus.</title>
        <authorList>
            <person name="Hollensteiner J."/>
            <person name="Leineberger J."/>
            <person name="Brinkhoff T."/>
            <person name="Daniel R."/>
        </authorList>
    </citation>
    <scope>NUCLEOTIDE SEQUENCE [LARGE SCALE GENOMIC DNA]</scope>
    <source>
        <strain evidence="2 4">DSM 18447</strain>
    </source>
</reference>
<gene>
    <name evidence="2" type="ORF">JHX88_12045</name>
    <name evidence="1" type="ORF">SAMN05421772_1115</name>
</gene>
<dbReference type="Proteomes" id="UP001215549">
    <property type="component" value="Chromosome"/>
</dbReference>
<protein>
    <submittedName>
        <fullName evidence="1">Uncharacterized protein</fullName>
    </submittedName>
</protein>
<reference evidence="1 3" key="1">
    <citation type="submission" date="2017-01" db="EMBL/GenBank/DDBJ databases">
        <authorList>
            <person name="Varghese N."/>
            <person name="Submissions S."/>
        </authorList>
    </citation>
    <scope>NUCLEOTIDE SEQUENCE [LARGE SCALE GENOMIC DNA]</scope>
    <source>
        <strain evidence="1 3">DSM 18447</strain>
    </source>
</reference>
<proteinExistence type="predicted"/>
<name>A0AA45W5X8_9RHOB</name>
<evidence type="ECO:0000313" key="1">
    <source>
        <dbReference type="EMBL" id="SIS98158.1"/>
    </source>
</evidence>
<dbReference type="EMBL" id="FTOU01000011">
    <property type="protein sequence ID" value="SIS98158.1"/>
    <property type="molecule type" value="Genomic_DNA"/>
</dbReference>
<dbReference type="Proteomes" id="UP000186216">
    <property type="component" value="Unassembled WGS sequence"/>
</dbReference>
<accession>A0AA45W5X8</accession>